<reference evidence="2 3" key="1">
    <citation type="submission" date="2020-08" db="EMBL/GenBank/DDBJ databases">
        <title>The Agave Microbiome: Exploring the role of microbial communities in plant adaptations to desert environments.</title>
        <authorList>
            <person name="Partida-Martinez L.P."/>
        </authorList>
    </citation>
    <scope>NUCLEOTIDE SEQUENCE [LARGE SCALE GENOMIC DNA]</scope>
    <source>
        <strain evidence="2 3">RAS26</strain>
    </source>
</reference>
<proteinExistence type="predicted"/>
<dbReference type="InterPro" id="IPR036866">
    <property type="entry name" value="RibonucZ/Hydroxyglut_hydro"/>
</dbReference>
<dbReference type="GO" id="GO:0042781">
    <property type="term" value="F:3'-tRNA processing endoribonuclease activity"/>
    <property type="evidence" value="ECO:0007669"/>
    <property type="project" value="TreeGrafter"/>
</dbReference>
<accession>A0A7W4YAY5</accession>
<dbReference type="Pfam" id="PF12706">
    <property type="entry name" value="Lactamase_B_2"/>
    <property type="match status" value="1"/>
</dbReference>
<dbReference type="Proteomes" id="UP000518206">
    <property type="component" value="Unassembled WGS sequence"/>
</dbReference>
<protein>
    <submittedName>
        <fullName evidence="2">Ribonuclease BN (tRNA processing enzyme)</fullName>
    </submittedName>
</protein>
<dbReference type="Gene3D" id="3.60.15.10">
    <property type="entry name" value="Ribonuclease Z/Hydroxyacylglutathione hydrolase-like"/>
    <property type="match status" value="1"/>
</dbReference>
<dbReference type="SUPFAM" id="SSF56281">
    <property type="entry name" value="Metallo-hydrolase/oxidoreductase"/>
    <property type="match status" value="1"/>
</dbReference>
<name>A0A7W4YAY5_9CELL</name>
<dbReference type="RefSeq" id="WP_183295881.1">
    <property type="nucleotide sequence ID" value="NZ_JACHVX010000002.1"/>
</dbReference>
<reference evidence="2 3" key="2">
    <citation type="submission" date="2020-08" db="EMBL/GenBank/DDBJ databases">
        <authorList>
            <person name="Partida-Martinez L."/>
            <person name="Huntemann M."/>
            <person name="Clum A."/>
            <person name="Wang J."/>
            <person name="Palaniappan K."/>
            <person name="Ritter S."/>
            <person name="Chen I.-M."/>
            <person name="Stamatis D."/>
            <person name="Reddy T."/>
            <person name="O'Malley R."/>
            <person name="Daum C."/>
            <person name="Shapiro N."/>
            <person name="Ivanova N."/>
            <person name="Kyrpides N."/>
            <person name="Woyke T."/>
        </authorList>
    </citation>
    <scope>NUCLEOTIDE SEQUENCE [LARGE SCALE GENOMIC DNA]</scope>
    <source>
        <strain evidence="2 3">RAS26</strain>
    </source>
</reference>
<dbReference type="AlphaFoldDB" id="A0A7W4YAY5"/>
<comment type="caution">
    <text evidence="2">The sequence shown here is derived from an EMBL/GenBank/DDBJ whole genome shotgun (WGS) entry which is preliminary data.</text>
</comment>
<evidence type="ECO:0000259" key="1">
    <source>
        <dbReference type="Pfam" id="PF12706"/>
    </source>
</evidence>
<evidence type="ECO:0000313" key="2">
    <source>
        <dbReference type="EMBL" id="MBB2923078.1"/>
    </source>
</evidence>
<feature type="domain" description="Metallo-beta-lactamase" evidence="1">
    <location>
        <begin position="41"/>
        <end position="235"/>
    </location>
</feature>
<dbReference type="InterPro" id="IPR001279">
    <property type="entry name" value="Metallo-B-lactamas"/>
</dbReference>
<gene>
    <name evidence="2" type="ORF">FHR80_001990</name>
</gene>
<organism evidence="2 3">
    <name type="scientific">Cellulomonas cellasea</name>
    <dbReference type="NCBI Taxonomy" id="43670"/>
    <lineage>
        <taxon>Bacteria</taxon>
        <taxon>Bacillati</taxon>
        <taxon>Actinomycetota</taxon>
        <taxon>Actinomycetes</taxon>
        <taxon>Micrococcales</taxon>
        <taxon>Cellulomonadaceae</taxon>
        <taxon>Cellulomonas</taxon>
    </lineage>
</organism>
<dbReference type="PANTHER" id="PTHR46018:SF4">
    <property type="entry name" value="METALLO-HYDROLASE YHFI-RELATED"/>
    <property type="match status" value="1"/>
</dbReference>
<dbReference type="PANTHER" id="PTHR46018">
    <property type="entry name" value="ZINC PHOSPHODIESTERASE ELAC PROTEIN 1"/>
    <property type="match status" value="1"/>
</dbReference>
<sequence length="267" mass="27646">MRLLVVGCAGSFPGPDAAASGYLVQAEGPDERTGTTRTWTVLMDLGNGALGPLQRLADPTALDAIAVSHLHSDHVADLVVLNVLRRYRPGGPCPPVAVHAPEGAAERLALMAGKDPATEVSGQFAFRTWEPGVPVVVGPLTFVPVAVEHPVPAFGFRVTGPSDHDAARTVTLAYTGDTDECPGLTELADGVDLLLAEAAYVEGRDDGLRGVHLTGRRAGLAAAAGGAGRLVLTHIPAWNDPEETLAEARAAYAGPLDLARTGDVHVL</sequence>
<dbReference type="CDD" id="cd07716">
    <property type="entry name" value="RNaseZ_short-form-like_MBL-fold"/>
    <property type="match status" value="1"/>
</dbReference>
<evidence type="ECO:0000313" key="3">
    <source>
        <dbReference type="Proteomes" id="UP000518206"/>
    </source>
</evidence>
<dbReference type="EMBL" id="JACHVX010000002">
    <property type="protein sequence ID" value="MBB2923078.1"/>
    <property type="molecule type" value="Genomic_DNA"/>
</dbReference>